<dbReference type="SUPFAM" id="SSF50729">
    <property type="entry name" value="PH domain-like"/>
    <property type="match status" value="1"/>
</dbReference>
<organism evidence="3 4">
    <name type="scientific">Carpediemonas membranifera</name>
    <dbReference type="NCBI Taxonomy" id="201153"/>
    <lineage>
        <taxon>Eukaryota</taxon>
        <taxon>Metamonada</taxon>
        <taxon>Carpediemonas-like organisms</taxon>
        <taxon>Carpediemonas</taxon>
    </lineage>
</organism>
<comment type="caution">
    <text evidence="3">The sequence shown here is derived from an EMBL/GenBank/DDBJ whole genome shotgun (WGS) entry which is preliminary data.</text>
</comment>
<name>A0A8J6E0N0_9EUKA</name>
<dbReference type="GO" id="GO:0005085">
    <property type="term" value="F:guanyl-nucleotide exchange factor activity"/>
    <property type="evidence" value="ECO:0007669"/>
    <property type="project" value="InterPro"/>
</dbReference>
<accession>A0A8J6E0N0</accession>
<evidence type="ECO:0000256" key="1">
    <source>
        <dbReference type="SAM" id="MobiDB-lite"/>
    </source>
</evidence>
<feature type="region of interest" description="Disordered" evidence="1">
    <location>
        <begin position="29"/>
        <end position="69"/>
    </location>
</feature>
<dbReference type="Pfam" id="PF00621">
    <property type="entry name" value="RhoGEF"/>
    <property type="match status" value="1"/>
</dbReference>
<dbReference type="PROSITE" id="PS50096">
    <property type="entry name" value="IQ"/>
    <property type="match status" value="1"/>
</dbReference>
<dbReference type="SUPFAM" id="SSF48065">
    <property type="entry name" value="DBL homology domain (DH-domain)"/>
    <property type="match status" value="1"/>
</dbReference>
<evidence type="ECO:0000259" key="2">
    <source>
        <dbReference type="PROSITE" id="PS50010"/>
    </source>
</evidence>
<dbReference type="InterPro" id="IPR000219">
    <property type="entry name" value="DH_dom"/>
</dbReference>
<feature type="compositionally biased region" description="Polar residues" evidence="1">
    <location>
        <begin position="34"/>
        <end position="44"/>
    </location>
</feature>
<reference evidence="3" key="1">
    <citation type="submission" date="2021-05" db="EMBL/GenBank/DDBJ databases">
        <title>A free-living protist that lacks canonical eukaryotic 1 DNA replication and segregation systems.</title>
        <authorList>
            <person name="Salas-Leiva D.E."/>
            <person name="Tromer E.C."/>
            <person name="Curtis B.A."/>
            <person name="Jerlstrom-Hultqvist J."/>
            <person name="Kolisko M."/>
            <person name="Yi Z."/>
            <person name="Salas-Leiva J.S."/>
            <person name="Gallot-Lavallee L."/>
            <person name="Kops G.J.P.L."/>
            <person name="Archibald J.M."/>
            <person name="Simpson A.G.B."/>
            <person name="Roger A.J."/>
        </authorList>
    </citation>
    <scope>NUCLEOTIDE SEQUENCE</scope>
    <source>
        <strain evidence="3">BICM</strain>
    </source>
</reference>
<dbReference type="PROSITE" id="PS50010">
    <property type="entry name" value="DH_2"/>
    <property type="match status" value="1"/>
</dbReference>
<feature type="region of interest" description="Disordered" evidence="1">
    <location>
        <begin position="605"/>
        <end position="625"/>
    </location>
</feature>
<evidence type="ECO:0000313" key="3">
    <source>
        <dbReference type="EMBL" id="KAG9392438.1"/>
    </source>
</evidence>
<feature type="compositionally biased region" description="Polar residues" evidence="1">
    <location>
        <begin position="616"/>
        <end position="625"/>
    </location>
</feature>
<dbReference type="PANTHER" id="PTHR12673">
    <property type="entry name" value="FACIOGENITAL DYSPLASIA PROTEIN"/>
    <property type="match status" value="1"/>
</dbReference>
<dbReference type="Gene3D" id="1.20.900.10">
    <property type="entry name" value="Dbl homology (DH) domain"/>
    <property type="match status" value="1"/>
</dbReference>
<dbReference type="InterPro" id="IPR035899">
    <property type="entry name" value="DBL_dom_sf"/>
</dbReference>
<dbReference type="Proteomes" id="UP000717585">
    <property type="component" value="Unassembled WGS sequence"/>
</dbReference>
<feature type="domain" description="DH" evidence="2">
    <location>
        <begin position="239"/>
        <end position="421"/>
    </location>
</feature>
<dbReference type="EMBL" id="JAHDYR010000038">
    <property type="protein sequence ID" value="KAG9392438.1"/>
    <property type="molecule type" value="Genomic_DNA"/>
</dbReference>
<dbReference type="AlphaFoldDB" id="A0A8J6E0N0"/>
<dbReference type="OrthoDB" id="660555at2759"/>
<gene>
    <name evidence="3" type="ORF">J8273_5428</name>
</gene>
<feature type="compositionally biased region" description="Basic residues" evidence="1">
    <location>
        <begin position="47"/>
        <end position="56"/>
    </location>
</feature>
<dbReference type="GO" id="GO:0005737">
    <property type="term" value="C:cytoplasm"/>
    <property type="evidence" value="ECO:0007669"/>
    <property type="project" value="TreeGrafter"/>
</dbReference>
<dbReference type="InterPro" id="IPR011993">
    <property type="entry name" value="PH-like_dom_sf"/>
</dbReference>
<keyword evidence="4" id="KW-1185">Reference proteome</keyword>
<sequence>MPSDSYMDPLGLLQDVLNDVSIDILRLEKEIENSDQTNLQTPAPKSQRAKPVKKVNRPSSSSRLSRRVYERPSYMSAMSPNAIPPADRDRTYIDAKHRANEFRQSQLSSFTPKLRPRTALQTPSRIAKPRLRSASVMSERIPAPREERPIPVTPRIDEAAEAAEAARAEEARQYEAELQSRQKAIAALGVGSVRDYKRYVGLTLEERAQCDAGLTRFQALWRAHVVRDSLKQPLKLHRKRQRVVLELLDTEERFHTALCTMVDRYYKPLVTADLLPAAVVEAIIPTDAINQILAISAKIRAALSQRLSHGYGLYTSIGDTMLPFIEGLKVYSPYINGFDRMMKALTDAKAQCPELDAWLGDVASGGLDLSSYLIMPVQRIPRLELLIRDIKKDVPEGHPDHADLDAVFEGLKRIGQFINENKRTEESRQAVETFERGVRGLPDGVLLSAPGRRMIKQGAGLKRSKLQQARTTAVTAALMTGVLVLADEKKDRLEFTRAIPLHDATITDLRPFGLGECIGVSDPSGTGCVLAFDTAGEREAWDQALHLAISDAALADPELSAIDDAVLSGILEGSRPVSASVSPSQTPRAMSQLVALADQTVYLTPQETFGGRDTETPGSQTPIVQ</sequence>
<dbReference type="InterPro" id="IPR051092">
    <property type="entry name" value="FYVE_RhoGEF_PH"/>
</dbReference>
<dbReference type="CDD" id="cd00160">
    <property type="entry name" value="RhoGEF"/>
    <property type="match status" value="1"/>
</dbReference>
<proteinExistence type="predicted"/>
<dbReference type="SMART" id="SM00325">
    <property type="entry name" value="RhoGEF"/>
    <property type="match status" value="1"/>
</dbReference>
<dbReference type="Gene3D" id="2.30.29.30">
    <property type="entry name" value="Pleckstrin-homology domain (PH domain)/Phosphotyrosine-binding domain (PTB)"/>
    <property type="match status" value="1"/>
</dbReference>
<protein>
    <submittedName>
        <fullName evidence="3">RhoGEF domain</fullName>
    </submittedName>
</protein>
<evidence type="ECO:0000313" key="4">
    <source>
        <dbReference type="Proteomes" id="UP000717585"/>
    </source>
</evidence>
<dbReference type="PANTHER" id="PTHR12673:SF159">
    <property type="entry name" value="LD03170P"/>
    <property type="match status" value="1"/>
</dbReference>